<dbReference type="Pfam" id="PF00570">
    <property type="entry name" value="HRDC"/>
    <property type="match status" value="2"/>
</dbReference>
<sequence length="778" mass="86381">MHLQAVVGVLWAFIMGRKWAPKKRWRIQRYQQQIGSGGLVLSLDDVINPGDQIDIFLDCEENSEATATVVVSEEDIPGLTYRIPKFLWEKILNSEKQVYWSHTYYRNAAGHPLKVSYATTFEESEAIAKRFLNAKVLGFDMEWKFPNKGGGIKENISLIQVSSDTEIGLFHIARHKGSTTEQLLAPSLRSIIENRDIIKTGVAVYSADGKRLEKFMKINPKGFFELSHLFRLVKYSEKEPKKCNKTLVAFAQQVEEHLGFPMFKGSVRTSDWTKPLDQAQQDYAAADAYAGYVLYHVMEAKRLKLDPIPPRPELAELYRPIRLADKVVVEDDEGDEEREDELNEEDEESESSSSDEDEIEALQQSQQAPERQPIRSKRSNTPKKKKGKRTLIKTSGSGNAIADLDPLGVQIYDALCASRLRSAKTRSTKPYMIAANSVFGAIATLRPTDMIGLEQIKGVGPVKCAKYGEEWLDTVTRTVNARDPALLPVSPHRHDSFSVPDELHQPTRRRPPFRMPPPLRVSEDLKDTVEPERRASAALARLDPPQLSPVANRRVSTPTPSFSPPTLQPSQSSPASFHIPSSQPKAEDPAIQQLHSALSKLRLQLSKTATKSPYDICSEDTLKALATRRPNTIGEICRIPGAGKLLVATKTAGVDLLAFMATSISSSGTTASTSDTTAGATPSPLPSRIGPTTNVLPIRERTPLTETPPSVTNVNTSAKRSEDFTTEVSAKKPRVEYANVTISAEDMAQFLDEVSQDAIDEFDESIWDDMSDVDVNDL</sequence>
<feature type="compositionally biased region" description="Basic and acidic residues" evidence="3">
    <location>
        <begin position="521"/>
        <end position="535"/>
    </location>
</feature>
<dbReference type="InterPro" id="IPR002121">
    <property type="entry name" value="HRDC_dom"/>
</dbReference>
<dbReference type="GO" id="GO:0000166">
    <property type="term" value="F:nucleotide binding"/>
    <property type="evidence" value="ECO:0007669"/>
    <property type="project" value="InterPro"/>
</dbReference>
<dbReference type="Pfam" id="PF01612">
    <property type="entry name" value="DNA_pol_A_exo1"/>
    <property type="match status" value="1"/>
</dbReference>
<evidence type="ECO:0000313" key="6">
    <source>
        <dbReference type="Proteomes" id="UP000800235"/>
    </source>
</evidence>
<feature type="domain" description="HRDC" evidence="4">
    <location>
        <begin position="405"/>
        <end position="485"/>
    </location>
</feature>
<dbReference type="GO" id="GO:0006139">
    <property type="term" value="P:nucleobase-containing compound metabolic process"/>
    <property type="evidence" value="ECO:0007669"/>
    <property type="project" value="InterPro"/>
</dbReference>
<proteinExistence type="predicted"/>
<dbReference type="PROSITE" id="PS50967">
    <property type="entry name" value="HRDC"/>
    <property type="match status" value="2"/>
</dbReference>
<dbReference type="InterPro" id="IPR002562">
    <property type="entry name" value="3'-5'_exonuclease_dom"/>
</dbReference>
<dbReference type="SUPFAM" id="SSF53098">
    <property type="entry name" value="Ribonuclease H-like"/>
    <property type="match status" value="1"/>
</dbReference>
<feature type="region of interest" description="Disordered" evidence="3">
    <location>
        <begin position="328"/>
        <end position="399"/>
    </location>
</feature>
<feature type="compositionally biased region" description="Polar residues" evidence="3">
    <location>
        <begin position="704"/>
        <end position="718"/>
    </location>
</feature>
<dbReference type="EMBL" id="MU007115">
    <property type="protein sequence ID" value="KAF2419886.1"/>
    <property type="molecule type" value="Genomic_DNA"/>
</dbReference>
<feature type="compositionally biased region" description="Basic residues" evidence="3">
    <location>
        <begin position="374"/>
        <end position="391"/>
    </location>
</feature>
<name>A0A9P4NG50_9PEZI</name>
<reference evidence="5" key="1">
    <citation type="journal article" date="2020" name="Stud. Mycol.">
        <title>101 Dothideomycetes genomes: a test case for predicting lifestyles and emergence of pathogens.</title>
        <authorList>
            <person name="Haridas S."/>
            <person name="Albert R."/>
            <person name="Binder M."/>
            <person name="Bloem J."/>
            <person name="Labutti K."/>
            <person name="Salamov A."/>
            <person name="Andreopoulos B."/>
            <person name="Baker S."/>
            <person name="Barry K."/>
            <person name="Bills G."/>
            <person name="Bluhm B."/>
            <person name="Cannon C."/>
            <person name="Castanera R."/>
            <person name="Culley D."/>
            <person name="Daum C."/>
            <person name="Ezra D."/>
            <person name="Gonzalez J."/>
            <person name="Henrissat B."/>
            <person name="Kuo A."/>
            <person name="Liang C."/>
            <person name="Lipzen A."/>
            <person name="Lutzoni F."/>
            <person name="Magnuson J."/>
            <person name="Mondo S."/>
            <person name="Nolan M."/>
            <person name="Ohm R."/>
            <person name="Pangilinan J."/>
            <person name="Park H.-J."/>
            <person name="Ramirez L."/>
            <person name="Alfaro M."/>
            <person name="Sun H."/>
            <person name="Tritt A."/>
            <person name="Yoshinaga Y."/>
            <person name="Zwiers L.-H."/>
            <person name="Turgeon B."/>
            <person name="Goodwin S."/>
            <person name="Spatafora J."/>
            <person name="Crous P."/>
            <person name="Grigoriev I."/>
        </authorList>
    </citation>
    <scope>NUCLEOTIDE SEQUENCE</scope>
    <source>
        <strain evidence="5">CBS 130266</strain>
    </source>
</reference>
<feature type="compositionally biased region" description="Basic and acidic residues" evidence="3">
    <location>
        <begin position="492"/>
        <end position="505"/>
    </location>
</feature>
<dbReference type="PANTHER" id="PTHR13620:SF104">
    <property type="entry name" value="EXONUCLEASE 3'-5' DOMAIN-CONTAINING PROTEIN 2"/>
    <property type="match status" value="1"/>
</dbReference>
<dbReference type="GO" id="GO:0005634">
    <property type="term" value="C:nucleus"/>
    <property type="evidence" value="ECO:0007669"/>
    <property type="project" value="TreeGrafter"/>
</dbReference>
<feature type="region of interest" description="Disordered" evidence="3">
    <location>
        <begin position="487"/>
        <end position="586"/>
    </location>
</feature>
<dbReference type="Gene3D" id="1.10.150.80">
    <property type="entry name" value="HRDC domain"/>
    <property type="match status" value="2"/>
</dbReference>
<dbReference type="SUPFAM" id="SSF47819">
    <property type="entry name" value="HRDC-like"/>
    <property type="match status" value="2"/>
</dbReference>
<feature type="compositionally biased region" description="Low complexity" evidence="3">
    <location>
        <begin position="666"/>
        <end position="682"/>
    </location>
</feature>
<dbReference type="PANTHER" id="PTHR13620">
    <property type="entry name" value="3-5 EXONUCLEASE"/>
    <property type="match status" value="1"/>
</dbReference>
<organism evidence="5 6">
    <name type="scientific">Tothia fuscella</name>
    <dbReference type="NCBI Taxonomy" id="1048955"/>
    <lineage>
        <taxon>Eukaryota</taxon>
        <taxon>Fungi</taxon>
        <taxon>Dikarya</taxon>
        <taxon>Ascomycota</taxon>
        <taxon>Pezizomycotina</taxon>
        <taxon>Dothideomycetes</taxon>
        <taxon>Pleosporomycetidae</taxon>
        <taxon>Venturiales</taxon>
        <taxon>Cylindrosympodiaceae</taxon>
        <taxon>Tothia</taxon>
    </lineage>
</organism>
<protein>
    <recommendedName>
        <fullName evidence="4">HRDC domain-containing protein</fullName>
    </recommendedName>
</protein>
<dbReference type="Gene3D" id="3.30.420.10">
    <property type="entry name" value="Ribonuclease H-like superfamily/Ribonuclease H"/>
    <property type="match status" value="1"/>
</dbReference>
<dbReference type="AlphaFoldDB" id="A0A9P4NG50"/>
<dbReference type="Proteomes" id="UP000800235">
    <property type="component" value="Unassembled WGS sequence"/>
</dbReference>
<accession>A0A9P4NG50</accession>
<evidence type="ECO:0000256" key="3">
    <source>
        <dbReference type="SAM" id="MobiDB-lite"/>
    </source>
</evidence>
<feature type="domain" description="HRDC" evidence="4">
    <location>
        <begin position="588"/>
        <end position="670"/>
    </location>
</feature>
<evidence type="ECO:0000256" key="1">
    <source>
        <dbReference type="ARBA" id="ARBA00022722"/>
    </source>
</evidence>
<dbReference type="OrthoDB" id="1920326at2759"/>
<evidence type="ECO:0000313" key="5">
    <source>
        <dbReference type="EMBL" id="KAF2419886.1"/>
    </source>
</evidence>
<dbReference type="InterPro" id="IPR036397">
    <property type="entry name" value="RNaseH_sf"/>
</dbReference>
<gene>
    <name evidence="5" type="ORF">EJ08DRAFT_621042</name>
</gene>
<feature type="region of interest" description="Disordered" evidence="3">
    <location>
        <begin position="666"/>
        <end position="727"/>
    </location>
</feature>
<dbReference type="GO" id="GO:0008408">
    <property type="term" value="F:3'-5' exonuclease activity"/>
    <property type="evidence" value="ECO:0007669"/>
    <property type="project" value="InterPro"/>
</dbReference>
<dbReference type="CDD" id="cd06141">
    <property type="entry name" value="WRN_exo"/>
    <property type="match status" value="1"/>
</dbReference>
<dbReference type="InterPro" id="IPR044876">
    <property type="entry name" value="HRDC_dom_sf"/>
</dbReference>
<dbReference type="InterPro" id="IPR010997">
    <property type="entry name" value="HRDC-like_sf"/>
</dbReference>
<keyword evidence="6" id="KW-1185">Reference proteome</keyword>
<keyword evidence="2" id="KW-0378">Hydrolase</keyword>
<dbReference type="SMART" id="SM00341">
    <property type="entry name" value="HRDC"/>
    <property type="match status" value="2"/>
</dbReference>
<keyword evidence="1" id="KW-0540">Nuclease</keyword>
<evidence type="ECO:0000259" key="4">
    <source>
        <dbReference type="PROSITE" id="PS50967"/>
    </source>
</evidence>
<dbReference type="InterPro" id="IPR051132">
    <property type="entry name" value="3-5_Exonuclease_domain"/>
</dbReference>
<dbReference type="GO" id="GO:0003676">
    <property type="term" value="F:nucleic acid binding"/>
    <property type="evidence" value="ECO:0007669"/>
    <property type="project" value="InterPro"/>
</dbReference>
<evidence type="ECO:0000256" key="2">
    <source>
        <dbReference type="ARBA" id="ARBA00022801"/>
    </source>
</evidence>
<dbReference type="GO" id="GO:0005737">
    <property type="term" value="C:cytoplasm"/>
    <property type="evidence" value="ECO:0007669"/>
    <property type="project" value="TreeGrafter"/>
</dbReference>
<dbReference type="InterPro" id="IPR012337">
    <property type="entry name" value="RNaseH-like_sf"/>
</dbReference>
<comment type="caution">
    <text evidence="5">The sequence shown here is derived from an EMBL/GenBank/DDBJ whole genome shotgun (WGS) entry which is preliminary data.</text>
</comment>
<feature type="compositionally biased region" description="Acidic residues" evidence="3">
    <location>
        <begin position="330"/>
        <end position="360"/>
    </location>
</feature>